<evidence type="ECO:0000256" key="1">
    <source>
        <dbReference type="SAM" id="MobiDB-lite"/>
    </source>
</evidence>
<dbReference type="Pfam" id="PF10768">
    <property type="entry name" value="FliX"/>
    <property type="match status" value="1"/>
</dbReference>
<keyword evidence="3" id="KW-1185">Reference proteome</keyword>
<feature type="region of interest" description="Disordered" evidence="1">
    <location>
        <begin position="49"/>
        <end position="68"/>
    </location>
</feature>
<name>A0ABS9DYB9_9PROT</name>
<dbReference type="RefSeq" id="WP_235703924.1">
    <property type="nucleotide sequence ID" value="NZ_JAKGBZ010000012.1"/>
</dbReference>
<sequence>MTRIASLGRFSPLAMAAPSPRPDNPDFTVTSPPPRQAAVVTPAGLTGLIALQDDESPSRRDRAAQRGARQALDALGELQAALLGGSQSTAMAALNDAVERMAEPADPALGAIIGAIRLRARIELARRRRI</sequence>
<feature type="region of interest" description="Disordered" evidence="1">
    <location>
        <begin position="1"/>
        <end position="37"/>
    </location>
</feature>
<organism evidence="2 3">
    <name type="scientific">Acidiphilium iwatense</name>
    <dbReference type="NCBI Taxonomy" id="768198"/>
    <lineage>
        <taxon>Bacteria</taxon>
        <taxon>Pseudomonadati</taxon>
        <taxon>Pseudomonadota</taxon>
        <taxon>Alphaproteobacteria</taxon>
        <taxon>Acetobacterales</taxon>
        <taxon>Acidocellaceae</taxon>
        <taxon>Acidiphilium</taxon>
    </lineage>
</organism>
<keyword evidence="2" id="KW-0966">Cell projection</keyword>
<evidence type="ECO:0000313" key="2">
    <source>
        <dbReference type="EMBL" id="MCF3946691.1"/>
    </source>
</evidence>
<keyword evidence="2" id="KW-0282">Flagellum</keyword>
<evidence type="ECO:0000313" key="3">
    <source>
        <dbReference type="Proteomes" id="UP001521209"/>
    </source>
</evidence>
<protein>
    <submittedName>
        <fullName evidence="2">Flagellar assembly protein FliX</fullName>
    </submittedName>
</protein>
<proteinExistence type="predicted"/>
<reference evidence="2 3" key="1">
    <citation type="submission" date="2022-01" db="EMBL/GenBank/DDBJ databases">
        <authorList>
            <person name="Won M."/>
            <person name="Kim S.-J."/>
            <person name="Kwon S.-W."/>
        </authorList>
    </citation>
    <scope>NUCLEOTIDE SEQUENCE [LARGE SCALE GENOMIC DNA]</scope>
    <source>
        <strain evidence="2 3">KCTC 23505</strain>
    </source>
</reference>
<dbReference type="EMBL" id="JAKGBZ010000012">
    <property type="protein sequence ID" value="MCF3946691.1"/>
    <property type="molecule type" value="Genomic_DNA"/>
</dbReference>
<gene>
    <name evidence="2" type="ORF">L2A60_08350</name>
</gene>
<comment type="caution">
    <text evidence="2">The sequence shown here is derived from an EMBL/GenBank/DDBJ whole genome shotgun (WGS) entry which is preliminary data.</text>
</comment>
<dbReference type="InterPro" id="IPR019704">
    <property type="entry name" value="Flagellar_assmbl_FliX_class2"/>
</dbReference>
<dbReference type="Proteomes" id="UP001521209">
    <property type="component" value="Unassembled WGS sequence"/>
</dbReference>
<accession>A0ABS9DYB9</accession>
<keyword evidence="2" id="KW-0969">Cilium</keyword>